<organism evidence="1 2">
    <name type="scientific">Cupriavidus metallidurans</name>
    <dbReference type="NCBI Taxonomy" id="119219"/>
    <lineage>
        <taxon>Bacteria</taxon>
        <taxon>Pseudomonadati</taxon>
        <taxon>Pseudomonadota</taxon>
        <taxon>Betaproteobacteria</taxon>
        <taxon>Burkholderiales</taxon>
        <taxon>Burkholderiaceae</taxon>
        <taxon>Cupriavidus</taxon>
    </lineage>
</organism>
<dbReference type="InterPro" id="IPR011006">
    <property type="entry name" value="CheY-like_superfamily"/>
</dbReference>
<dbReference type="Gene3D" id="3.40.50.2300">
    <property type="match status" value="1"/>
</dbReference>
<reference evidence="1 2" key="1">
    <citation type="submission" date="2019-03" db="EMBL/GenBank/DDBJ databases">
        <title>Comparative insights into the high quality Complete genome sequence of highly metal resistant Cupriavidus metallidurans strain BS1 isolated from a gold-copper mine.</title>
        <authorList>
            <person name="Mazhar H.S."/>
            <person name="Rensing C."/>
        </authorList>
    </citation>
    <scope>NUCLEOTIDE SEQUENCE [LARGE SCALE GENOMIC DNA]</scope>
    <source>
        <strain evidence="1 2">BS1</strain>
    </source>
</reference>
<gene>
    <name evidence="1" type="ORF">DDF84_020805</name>
</gene>
<accession>A0A482IXD7</accession>
<evidence type="ECO:0000313" key="2">
    <source>
        <dbReference type="Proteomes" id="UP000253772"/>
    </source>
</evidence>
<evidence type="ECO:0000313" key="1">
    <source>
        <dbReference type="EMBL" id="QBP12213.1"/>
    </source>
</evidence>
<sequence>MTILRTMKTTTNLLVADDHPVVPAGLAQDLQSQSFAIFAQAEGVEAMLTSAAETPSLDIMVTDYCFGGEADGLRMLERLRRLSTSSSRTAPESQIGPRATINAHASVSGPCAESATLIARRPSSCASGRSASSFAPKRHLLLASLYRKHLAARFSAWREFTEVAQKPSAAF</sequence>
<dbReference type="AlphaFoldDB" id="A0A482IXD7"/>
<protein>
    <submittedName>
        <fullName evidence="1">Response regulator transcription factor</fullName>
    </submittedName>
</protein>
<dbReference type="Proteomes" id="UP000253772">
    <property type="component" value="Chromosome c2"/>
</dbReference>
<proteinExistence type="predicted"/>
<dbReference type="EMBL" id="CP037901">
    <property type="protein sequence ID" value="QBP12213.1"/>
    <property type="molecule type" value="Genomic_DNA"/>
</dbReference>
<name>A0A482IXD7_9BURK</name>
<dbReference type="SUPFAM" id="SSF52172">
    <property type="entry name" value="CheY-like"/>
    <property type="match status" value="1"/>
</dbReference>